<protein>
    <recommendedName>
        <fullName evidence="2">PSP1 C-terminal domain-containing protein</fullName>
    </recommendedName>
</protein>
<dbReference type="PANTHER" id="PTHR43830:SF18">
    <property type="entry name" value="PSP1 C-TERMINAL DOMAIN-CONTAINING PROTEIN"/>
    <property type="match status" value="1"/>
</dbReference>
<dbReference type="Proteomes" id="UP000284403">
    <property type="component" value="Unassembled WGS sequence"/>
</dbReference>
<feature type="region of interest" description="Disordered" evidence="1">
    <location>
        <begin position="289"/>
        <end position="358"/>
    </location>
</feature>
<evidence type="ECO:0000313" key="4">
    <source>
        <dbReference type="Proteomes" id="UP000284403"/>
    </source>
</evidence>
<accession>A0A3R7MHY7</accession>
<reference evidence="3 4" key="1">
    <citation type="journal article" date="2018" name="BMC Genomics">
        <title>Genomic comparison of Trypanosoma conorhini and Trypanosoma rangeli to Trypanosoma cruzi strains of high and low virulence.</title>
        <authorList>
            <person name="Bradwell K.R."/>
            <person name="Koparde V.N."/>
            <person name="Matveyev A.V."/>
            <person name="Serrano M.G."/>
            <person name="Alves J.M."/>
            <person name="Parikh H."/>
            <person name="Huang B."/>
            <person name="Lee V."/>
            <person name="Espinosa-Alvarez O."/>
            <person name="Ortiz P.A."/>
            <person name="Costa-Martins A.G."/>
            <person name="Teixeira M.M."/>
            <person name="Buck G.A."/>
        </authorList>
    </citation>
    <scope>NUCLEOTIDE SEQUENCE [LARGE SCALE GENOMIC DNA]</scope>
    <source>
        <strain evidence="3 4">025E</strain>
    </source>
</reference>
<dbReference type="EMBL" id="MKKU01000753">
    <property type="protein sequence ID" value="RNF02818.1"/>
    <property type="molecule type" value="Genomic_DNA"/>
</dbReference>
<dbReference type="RefSeq" id="XP_029224721.1">
    <property type="nucleotide sequence ID" value="XM_029375169.1"/>
</dbReference>
<dbReference type="Pfam" id="PF04468">
    <property type="entry name" value="PSP1"/>
    <property type="match status" value="1"/>
</dbReference>
<evidence type="ECO:0000256" key="1">
    <source>
        <dbReference type="SAM" id="MobiDB-lite"/>
    </source>
</evidence>
<evidence type="ECO:0000259" key="2">
    <source>
        <dbReference type="PROSITE" id="PS51411"/>
    </source>
</evidence>
<keyword evidence="4" id="KW-1185">Reference proteome</keyword>
<dbReference type="PROSITE" id="PS51411">
    <property type="entry name" value="PSP1_C"/>
    <property type="match status" value="1"/>
</dbReference>
<evidence type="ECO:0000313" key="3">
    <source>
        <dbReference type="EMBL" id="RNF02818.1"/>
    </source>
</evidence>
<dbReference type="AlphaFoldDB" id="A0A3R7MHY7"/>
<dbReference type="GeneID" id="40321928"/>
<proteinExistence type="predicted"/>
<feature type="domain" description="PSP1 C-terminal" evidence="2">
    <location>
        <begin position="477"/>
        <end position="569"/>
    </location>
</feature>
<gene>
    <name evidence="3" type="ORF">Tco025E_08317</name>
</gene>
<dbReference type="PANTHER" id="PTHR43830">
    <property type="entry name" value="PROTEIN PSP1"/>
    <property type="match status" value="1"/>
</dbReference>
<dbReference type="OrthoDB" id="266130at2759"/>
<feature type="region of interest" description="Disordered" evidence="1">
    <location>
        <begin position="40"/>
        <end position="75"/>
    </location>
</feature>
<name>A0A3R7MHY7_9TRYP</name>
<sequence>MPVISTYIAASMTKPWKEQRGEAGVGESYRCCCRCHCHQGEEQRPSQGGQGRPTRVGCPAHVPAPRTRRARSGSEVQMAPFRSFNGKAYTVPFSMLQELNEALECAERESTLADGNKCHASLNFPGVVWRHDPYSARVLAAPPTTSEGLNSVVRGRDLLAWELMCEENVEEQRENLGIMADGGFPLGAYNHAAWNPMCVLHPTATPLGTLLCFPAMGASCSPGASSAFAPPYDSTPLTRYPFTEPYAATVASAAVEDVGGERLEAQQGAAAAPLLPSARPRPAAAGSRIIVRPFPPPSSSESNANASNASPSKAVTTNVAGPGEEGVHAGSQNNSTPLRNHRSRPPRPGNTGHDEEAKSEELLPTLSIFRSLPPLFNDLAAHANRRPSRAGKRCDSDSPLRADEVRYVYLVGHRCRRTLCAASTQYAVGELVLLEGDMGIEMGTVQVVLSVEEFEQLESAELARRGFPTDHDAVTAAFILRHATEEETTHYTHTLRELAKDLLEFLQHRINPAGFLDCRVEHMVFLDCEFQADCKKIYVYYKTRRRVLFRELAQYLHSFYHCRIWLHEVGKGVFTVSGDSSQDAENP</sequence>
<dbReference type="GO" id="GO:0005737">
    <property type="term" value="C:cytoplasm"/>
    <property type="evidence" value="ECO:0007669"/>
    <property type="project" value="TreeGrafter"/>
</dbReference>
<feature type="compositionally biased region" description="Low complexity" evidence="1">
    <location>
        <begin position="299"/>
        <end position="312"/>
    </location>
</feature>
<comment type="caution">
    <text evidence="3">The sequence shown here is derived from an EMBL/GenBank/DDBJ whole genome shotgun (WGS) entry which is preliminary data.</text>
</comment>
<organism evidence="3 4">
    <name type="scientific">Trypanosoma conorhini</name>
    <dbReference type="NCBI Taxonomy" id="83891"/>
    <lineage>
        <taxon>Eukaryota</taxon>
        <taxon>Discoba</taxon>
        <taxon>Euglenozoa</taxon>
        <taxon>Kinetoplastea</taxon>
        <taxon>Metakinetoplastina</taxon>
        <taxon>Trypanosomatida</taxon>
        <taxon>Trypanosomatidae</taxon>
        <taxon>Trypanosoma</taxon>
    </lineage>
</organism>
<dbReference type="InterPro" id="IPR007557">
    <property type="entry name" value="PSP1_C"/>
</dbReference>
<dbReference type="InterPro" id="IPR047767">
    <property type="entry name" value="PSP1-like"/>
</dbReference>